<accession>A0AA40K8Y4</accession>
<dbReference type="Proteomes" id="UP001172155">
    <property type="component" value="Unassembled WGS sequence"/>
</dbReference>
<dbReference type="AlphaFoldDB" id="A0AA40K8Y4"/>
<feature type="region of interest" description="Disordered" evidence="1">
    <location>
        <begin position="81"/>
        <end position="101"/>
    </location>
</feature>
<evidence type="ECO:0000313" key="2">
    <source>
        <dbReference type="EMBL" id="KAK0749837.1"/>
    </source>
</evidence>
<evidence type="ECO:0000313" key="3">
    <source>
        <dbReference type="Proteomes" id="UP001172155"/>
    </source>
</evidence>
<gene>
    <name evidence="2" type="ORF">B0T18DRAFT_116506</name>
</gene>
<reference evidence="2" key="1">
    <citation type="submission" date="2023-06" db="EMBL/GenBank/DDBJ databases">
        <title>Genome-scale phylogeny and comparative genomics of the fungal order Sordariales.</title>
        <authorList>
            <consortium name="Lawrence Berkeley National Laboratory"/>
            <person name="Hensen N."/>
            <person name="Bonometti L."/>
            <person name="Westerberg I."/>
            <person name="Brannstrom I.O."/>
            <person name="Guillou S."/>
            <person name="Cros-Aarteil S."/>
            <person name="Calhoun S."/>
            <person name="Haridas S."/>
            <person name="Kuo A."/>
            <person name="Mondo S."/>
            <person name="Pangilinan J."/>
            <person name="Riley R."/>
            <person name="LaButti K."/>
            <person name="Andreopoulos B."/>
            <person name="Lipzen A."/>
            <person name="Chen C."/>
            <person name="Yanf M."/>
            <person name="Daum C."/>
            <person name="Ng V."/>
            <person name="Clum A."/>
            <person name="Steindorff A."/>
            <person name="Ohm R."/>
            <person name="Martin F."/>
            <person name="Silar P."/>
            <person name="Natvig D."/>
            <person name="Lalanne C."/>
            <person name="Gautier V."/>
            <person name="Ament-velasquez S.L."/>
            <person name="Kruys A."/>
            <person name="Hutchinson M.I."/>
            <person name="Powell A.J."/>
            <person name="Barry K."/>
            <person name="Miller A.N."/>
            <person name="Grigoriev I.V."/>
            <person name="Debuchy R."/>
            <person name="Gladieux P."/>
            <person name="Thoren M.H."/>
            <person name="Johannesson H."/>
        </authorList>
    </citation>
    <scope>NUCLEOTIDE SEQUENCE</scope>
    <source>
        <strain evidence="2">SMH3187-1</strain>
    </source>
</reference>
<evidence type="ECO:0000256" key="1">
    <source>
        <dbReference type="SAM" id="MobiDB-lite"/>
    </source>
</evidence>
<dbReference type="EMBL" id="JAUKUD010000003">
    <property type="protein sequence ID" value="KAK0749837.1"/>
    <property type="molecule type" value="Genomic_DNA"/>
</dbReference>
<protein>
    <submittedName>
        <fullName evidence="2">Uncharacterized protein</fullName>
    </submittedName>
</protein>
<proteinExistence type="predicted"/>
<feature type="region of interest" description="Disordered" evidence="1">
    <location>
        <begin position="127"/>
        <end position="148"/>
    </location>
</feature>
<keyword evidence="3" id="KW-1185">Reference proteome</keyword>
<feature type="region of interest" description="Disordered" evidence="1">
    <location>
        <begin position="1"/>
        <end position="29"/>
    </location>
</feature>
<organism evidence="2 3">
    <name type="scientific">Schizothecium vesticola</name>
    <dbReference type="NCBI Taxonomy" id="314040"/>
    <lineage>
        <taxon>Eukaryota</taxon>
        <taxon>Fungi</taxon>
        <taxon>Dikarya</taxon>
        <taxon>Ascomycota</taxon>
        <taxon>Pezizomycotina</taxon>
        <taxon>Sordariomycetes</taxon>
        <taxon>Sordariomycetidae</taxon>
        <taxon>Sordariales</taxon>
        <taxon>Schizotheciaceae</taxon>
        <taxon>Schizothecium</taxon>
    </lineage>
</organism>
<sequence length="200" mass="22752">MRANASVIPSPCLPHQPAEAVQSPRDRGSRYETARSYVVSLESQLLIPGNRGDCHSKHIDLRVSWDPCRVAHGWLRLGQEATRGPWPPGGRPEGRSQRSRLMTGWQSVCDADRDGAIKRGRHGLVMASHGKRRETGAKRRRDKNAKKPPCLLDHRPRLILRFVSERALVERTSHKWISVPVARWSRGGASWLRLFLLFFF</sequence>
<comment type="caution">
    <text evidence="2">The sequence shown here is derived from an EMBL/GenBank/DDBJ whole genome shotgun (WGS) entry which is preliminary data.</text>
</comment>
<name>A0AA40K8Y4_9PEZI</name>